<gene>
    <name evidence="3" type="ORF">FXF36_01840</name>
</gene>
<evidence type="ECO:0000259" key="2">
    <source>
        <dbReference type="Pfam" id="PF18885"/>
    </source>
</evidence>
<sequence>MRVKMKRFLGIFLSIAMVLSLMPWMNLTVYAADEVKYLEGAWDETAGKCLLTEKSTDGYTVVTSSSTAWGGGTTYVVNSNVTIADRITVNGTANLILCDDATLTASSGITVSNGNTLNIFGQQEGTGTLTATAYYYSEGNNWDSKNYCGAAIGGLGYADSQSTGTEACGSINIHGGTVNANRNNNSECYAAGIGGAGQPYDEGYANGGVITVYYGTVNAYGSQGSGIGDYPSMYSNGGSFTMYGGIVTAVGGGFAGGISGGSAGSGTGVAAAIYGGMLTATGAQGWNTNYCPGNGIGYGGYTSSQSSRVNLGTLTAGTDVIIQGSSNNSEWQTLESPFGTRYRYMKAEGPQAEIVPDHTHSFTYTASGSTITATCSADGCTLPPSPEGGSDHVATLTIAAPAHNTYGDGKSAEAIITDENSIRGEATVQYQTMGESGYGDATEIAPTNAGTHKASITVGGATASVEYTIAKIDPIVDAPTGLTATYGQTLANVELPTGWSWVDSSTSVGGAGSRTFKANYTPTDTTNYNSKSNVDVTVTVGKATNPATVTSTASVMRGGKTIDLSHNVALNGATGAVSYAISGEANGCALDGSVLKSGTSAGSVTVNVTVAADENYNALETTQIIVTITEKSTQTITASDVAAIYGDTGKKIEATTTTGGGTLSYAVTSGDAITVDEHTGELTTVNAGSAVVTITASETDDYAEATKDVTVTVNKAASEPAVVNANEWIYDGEEHPLVTEDRALLMSKFAVRKTVSSLYPFELISEEEETESEEIESEAEVAEDELAEDETVEGTDESSDEESTDLSSPELDEETIILNSLVLDDVLTTTESDEESDKKAEEDNKEEESGEEGDEPASEEVSDEVTESDVTEEKAADSSDKFTEEAESSTEDIEETKEAQDITDEKPVVAAKTMLRSVRLLGVSDELELGESEEVGLNYALGENRVTAPSTGWSTAVPTAINAGTYYVWYKVVGDSNHTNTEPQCVTVEVYKAIATITVNDKNIYVGDDIPSLDGSDWYSIANLKGEDTLSIVPTLAYQKDGEAVTPDNSKAGSYDIVASGASAGENYVISYEKGTLKISETAMADAKIVPSDKATSVLPADPEISNGLAEQAEKIAEEDGSKVELKLTVEPKGESTVADSEILNEAPQMKSQVESQFKDEGTVKVDVITIDIKQIINGEDAEDLKALDSVLEIGIGYNFAGKYDPVVVREHGESSQIMKALTERPKSGYVDGTFYADYENNMLYIYSKLFSNYVIAYSTVEGNAANRVATSTTTTTGQAVTVPVYRLFNAQKGYHFFTANAAEKDALVAAGWTDEGIAWQVQPKAGKPVYRLFDKVKGMHIFTADAAERDACIAAGATDEGIAWYGHDTGRIVYKVTNPKVNKVLYTTSAAEKDALAASGFVVEEANFKVN</sequence>
<dbReference type="InterPro" id="IPR043708">
    <property type="entry name" value="DUF5648"/>
</dbReference>
<organism evidence="3 4">
    <name type="scientific">Pseudobutyrivibrio xylanivorans</name>
    <dbReference type="NCBI Taxonomy" id="185007"/>
    <lineage>
        <taxon>Bacteria</taxon>
        <taxon>Bacillati</taxon>
        <taxon>Bacillota</taxon>
        <taxon>Clostridia</taxon>
        <taxon>Lachnospirales</taxon>
        <taxon>Lachnospiraceae</taxon>
        <taxon>Pseudobutyrivibrio</taxon>
    </lineage>
</organism>
<dbReference type="OrthoDB" id="2054720at2"/>
<dbReference type="KEGG" id="pxv:FXF36_01840"/>
<name>A0A5P6VM06_PSEXY</name>
<feature type="compositionally biased region" description="Acidic residues" evidence="1">
    <location>
        <begin position="764"/>
        <end position="815"/>
    </location>
</feature>
<feature type="compositionally biased region" description="Acidic residues" evidence="1">
    <location>
        <begin position="885"/>
        <end position="895"/>
    </location>
</feature>
<dbReference type="EMBL" id="CP043028">
    <property type="protein sequence ID" value="QFJ53695.1"/>
    <property type="molecule type" value="Genomic_DNA"/>
</dbReference>
<dbReference type="Proteomes" id="UP000327030">
    <property type="component" value="Chromosome 1"/>
</dbReference>
<evidence type="ECO:0000313" key="3">
    <source>
        <dbReference type="EMBL" id="QFJ53695.1"/>
    </source>
</evidence>
<feature type="compositionally biased region" description="Basic and acidic residues" evidence="1">
    <location>
        <begin position="896"/>
        <end position="905"/>
    </location>
</feature>
<reference evidence="4" key="1">
    <citation type="submission" date="2019-08" db="EMBL/GenBank/DDBJ databases">
        <title>Complete Genome Sequence of the Polysaccharide-Degrading Rumen Bacterium Pseudobutyrivibrio xylanivorans MA3014.</title>
        <authorList>
            <person name="Palevich N."/>
            <person name="Maclean P.H."/>
            <person name="Kelly W.J."/>
            <person name="Leahy S.C."/>
            <person name="Rakonjac J."/>
            <person name="Attwood G.T."/>
        </authorList>
    </citation>
    <scope>NUCLEOTIDE SEQUENCE [LARGE SCALE GENOMIC DNA]</scope>
    <source>
        <strain evidence="4">MA3014</strain>
    </source>
</reference>
<feature type="region of interest" description="Disordered" evidence="1">
    <location>
        <begin position="764"/>
        <end position="905"/>
    </location>
</feature>
<evidence type="ECO:0000313" key="4">
    <source>
        <dbReference type="Proteomes" id="UP000327030"/>
    </source>
</evidence>
<protein>
    <recommendedName>
        <fullName evidence="2">DUF5648 domain-containing protein</fullName>
    </recommendedName>
</protein>
<evidence type="ECO:0000256" key="1">
    <source>
        <dbReference type="SAM" id="MobiDB-lite"/>
    </source>
</evidence>
<dbReference type="Pfam" id="PF18885">
    <property type="entry name" value="DUF5648"/>
    <property type="match status" value="1"/>
</dbReference>
<feature type="compositionally biased region" description="Acidic residues" evidence="1">
    <location>
        <begin position="843"/>
        <end position="870"/>
    </location>
</feature>
<proteinExistence type="predicted"/>
<accession>A0A5P6VM06</accession>
<feature type="domain" description="DUF5648" evidence="2">
    <location>
        <begin position="1284"/>
        <end position="1411"/>
    </location>
</feature>
<dbReference type="RefSeq" id="WP_151622192.1">
    <property type="nucleotide sequence ID" value="NZ_CP043028.1"/>
</dbReference>
<feature type="compositionally biased region" description="Basic and acidic residues" evidence="1">
    <location>
        <begin position="871"/>
        <end position="884"/>
    </location>
</feature>